<keyword evidence="2" id="KW-1185">Reference proteome</keyword>
<gene>
    <name evidence="1" type="ORF">QQF64_001681</name>
</gene>
<organism evidence="1 2">
    <name type="scientific">Cirrhinus molitorella</name>
    <name type="common">mud carp</name>
    <dbReference type="NCBI Taxonomy" id="172907"/>
    <lineage>
        <taxon>Eukaryota</taxon>
        <taxon>Metazoa</taxon>
        <taxon>Chordata</taxon>
        <taxon>Craniata</taxon>
        <taxon>Vertebrata</taxon>
        <taxon>Euteleostomi</taxon>
        <taxon>Actinopterygii</taxon>
        <taxon>Neopterygii</taxon>
        <taxon>Teleostei</taxon>
        <taxon>Ostariophysi</taxon>
        <taxon>Cypriniformes</taxon>
        <taxon>Cyprinidae</taxon>
        <taxon>Labeoninae</taxon>
        <taxon>Labeonini</taxon>
        <taxon>Cirrhinus</taxon>
    </lineage>
</organism>
<accession>A0ABR3P1N9</accession>
<name>A0ABR3P1N9_9TELE</name>
<evidence type="ECO:0000313" key="1">
    <source>
        <dbReference type="EMBL" id="KAL1282878.1"/>
    </source>
</evidence>
<comment type="caution">
    <text evidence="1">The sequence shown here is derived from an EMBL/GenBank/DDBJ whole genome shotgun (WGS) entry which is preliminary data.</text>
</comment>
<sequence length="67" mass="7672">MQCYISLNLVKKQTHLHLGWPEGCKSICSCKPHWSLCKQIVTGAGKPAVWRSRRGTERKDDRYTAGR</sequence>
<dbReference type="EMBL" id="JAYMGO010000001">
    <property type="protein sequence ID" value="KAL1282878.1"/>
    <property type="molecule type" value="Genomic_DNA"/>
</dbReference>
<protein>
    <submittedName>
        <fullName evidence="1">Uncharacterized protein</fullName>
    </submittedName>
</protein>
<dbReference type="Proteomes" id="UP001558613">
    <property type="component" value="Unassembled WGS sequence"/>
</dbReference>
<evidence type="ECO:0000313" key="2">
    <source>
        <dbReference type="Proteomes" id="UP001558613"/>
    </source>
</evidence>
<reference evidence="1 2" key="1">
    <citation type="submission" date="2023-09" db="EMBL/GenBank/DDBJ databases">
        <authorList>
            <person name="Wang M."/>
        </authorList>
    </citation>
    <scope>NUCLEOTIDE SEQUENCE [LARGE SCALE GENOMIC DNA]</scope>
    <source>
        <strain evidence="1">GT-2023</strain>
        <tissue evidence="1">Liver</tissue>
    </source>
</reference>
<proteinExistence type="predicted"/>